<proteinExistence type="predicted"/>
<evidence type="ECO:0000256" key="1">
    <source>
        <dbReference type="ARBA" id="ARBA00013459"/>
    </source>
</evidence>
<evidence type="ECO:0000256" key="4">
    <source>
        <dbReference type="ARBA" id="ARBA00025850"/>
    </source>
</evidence>
<feature type="compositionally biased region" description="Polar residues" evidence="6">
    <location>
        <begin position="373"/>
        <end position="397"/>
    </location>
</feature>
<evidence type="ECO:0000256" key="3">
    <source>
        <dbReference type="ARBA" id="ARBA00025646"/>
    </source>
</evidence>
<feature type="domain" description="Bud22" evidence="7">
    <location>
        <begin position="341"/>
        <end position="428"/>
    </location>
</feature>
<evidence type="ECO:0000313" key="8">
    <source>
        <dbReference type="Ensembl" id="ENSPCOP00000029289.1"/>
    </source>
</evidence>
<reference evidence="8" key="2">
    <citation type="submission" date="2025-09" db="UniProtKB">
        <authorList>
            <consortium name="Ensembl"/>
        </authorList>
    </citation>
    <scope>IDENTIFICATION</scope>
</reference>
<keyword evidence="2" id="KW-0175">Coiled coil</keyword>
<dbReference type="GeneTree" id="ENSGT00390000006478"/>
<dbReference type="PANTHER" id="PTHR23325:SF1">
    <property type="entry name" value="SERUM RESPONSE FACTOR-BINDING PROTEIN 1"/>
    <property type="match status" value="1"/>
</dbReference>
<dbReference type="GeneID" id="105826345"/>
<feature type="region of interest" description="Disordered" evidence="6">
    <location>
        <begin position="350"/>
        <end position="429"/>
    </location>
</feature>
<dbReference type="GO" id="GO:0030686">
    <property type="term" value="C:90S preribosome"/>
    <property type="evidence" value="ECO:0007669"/>
    <property type="project" value="TreeGrafter"/>
</dbReference>
<dbReference type="Ensembl" id="ENSPCOT00000040225.1">
    <property type="protein sequence ID" value="ENSPCOP00000029289.1"/>
    <property type="gene ID" value="ENSPCOG00000027331.1"/>
</dbReference>
<evidence type="ECO:0000256" key="6">
    <source>
        <dbReference type="SAM" id="MobiDB-lite"/>
    </source>
</evidence>
<dbReference type="KEGG" id="pcoq:105826345"/>
<dbReference type="InterPro" id="IPR015158">
    <property type="entry name" value="Bud22_dom"/>
</dbReference>
<feature type="region of interest" description="Disordered" evidence="6">
    <location>
        <begin position="132"/>
        <end position="153"/>
    </location>
</feature>
<dbReference type="GO" id="GO:0005634">
    <property type="term" value="C:nucleus"/>
    <property type="evidence" value="ECO:0007669"/>
    <property type="project" value="TreeGrafter"/>
</dbReference>
<dbReference type="AlphaFoldDB" id="A0A2K6GSV4"/>
<dbReference type="GO" id="GO:0030490">
    <property type="term" value="P:maturation of SSU-rRNA"/>
    <property type="evidence" value="ECO:0007669"/>
    <property type="project" value="TreeGrafter"/>
</dbReference>
<evidence type="ECO:0000256" key="2">
    <source>
        <dbReference type="ARBA" id="ARBA00023054"/>
    </source>
</evidence>
<feature type="compositionally biased region" description="Acidic residues" evidence="6">
    <location>
        <begin position="247"/>
        <end position="265"/>
    </location>
</feature>
<keyword evidence="9" id="KW-1185">Reference proteome</keyword>
<dbReference type="Pfam" id="PF09073">
    <property type="entry name" value="BUD22"/>
    <property type="match status" value="1"/>
</dbReference>
<feature type="region of interest" description="Disordered" evidence="6">
    <location>
        <begin position="178"/>
        <end position="338"/>
    </location>
</feature>
<dbReference type="CTD" id="153443"/>
<dbReference type="Proteomes" id="UP000233160">
    <property type="component" value="Unassembled WGS sequence"/>
</dbReference>
<dbReference type="OMA" id="GFQQNEP"/>
<dbReference type="InterPro" id="IPR037393">
    <property type="entry name" value="Bud22/SRFB1"/>
</dbReference>
<dbReference type="PANTHER" id="PTHR23325">
    <property type="entry name" value="SERUM RESPONSE FACTOR-BINDING"/>
    <property type="match status" value="1"/>
</dbReference>
<gene>
    <name evidence="8" type="primary">SRFBP1</name>
</gene>
<comment type="subunit">
    <text evidence="4">Interacts with SRF. Forms complexes with SRF and SRF cofactors ARID2, MYOCD and NKX2-5. Interacts with the N-terminus of SLC2A4.</text>
</comment>
<accession>A0A2K6GSV4</accession>
<sequence>MAPPGSLNLNNEVVKMRKEVKRIRVLVIRKLVRSVSRLKSKKGTEDALLKNQRRAQRLLEEIHAMKELKPDLVTKSALGDDINFEKICKKPDSTATERAIARLAVHPLLKKKIDVLKAAVQAFKDARQYVTEVDSSKNASEENHSKDTLCSNDDASKLQHQGTIINEQKVKEVKILARKPINNSKQKMAKMKNEPKAVNIPNSPSKLSGKDSIVPSEPQKIAAYPKMKTPGQTKEQKRSDSLLCGNSDDEEELSEEEKEYFDDSTEERFYKQSSMSEDSDSGDDFFIGKVRRTRKKESSCYSSDKEQKPLQKVLPKEDTHETRWDIKNDKNKPSTEARRLESVFFHSLSGSKDSRRNYREQAPKSKTLDFPQNEPQIKNSLNKNAQRGLKNTKQPLQQPLHPSWEASRRRKEQQSKIAVFQGKKITFDD</sequence>
<evidence type="ECO:0000256" key="5">
    <source>
        <dbReference type="ARBA" id="ARBA00033254"/>
    </source>
</evidence>
<feature type="compositionally biased region" description="Basic and acidic residues" evidence="6">
    <location>
        <begin position="303"/>
        <end position="338"/>
    </location>
</feature>
<name>A0A2K6GSV4_PROCO</name>
<organism evidence="8 9">
    <name type="scientific">Propithecus coquereli</name>
    <name type="common">Coquerel's sifaka</name>
    <name type="synonym">Propithecus verreauxi coquereli</name>
    <dbReference type="NCBI Taxonomy" id="379532"/>
    <lineage>
        <taxon>Eukaryota</taxon>
        <taxon>Metazoa</taxon>
        <taxon>Chordata</taxon>
        <taxon>Craniata</taxon>
        <taxon>Vertebrata</taxon>
        <taxon>Euteleostomi</taxon>
        <taxon>Mammalia</taxon>
        <taxon>Eutheria</taxon>
        <taxon>Euarchontoglires</taxon>
        <taxon>Primates</taxon>
        <taxon>Strepsirrhini</taxon>
        <taxon>Lemuriformes</taxon>
        <taxon>Indriidae</taxon>
        <taxon>Propithecus</taxon>
    </lineage>
</organism>
<feature type="compositionally biased region" description="Basic and acidic residues" evidence="6">
    <location>
        <begin position="352"/>
        <end position="367"/>
    </location>
</feature>
<comment type="function">
    <text evidence="3">May be involved in regulating transcriptional activation of cardiac genes during the aging process. May play a role in biosynthesis and/or processing of SLC2A4 in adipose cells.</text>
</comment>
<reference evidence="8" key="1">
    <citation type="submission" date="2025-08" db="UniProtKB">
        <authorList>
            <consortium name="Ensembl"/>
        </authorList>
    </citation>
    <scope>IDENTIFICATION</scope>
</reference>
<protein>
    <recommendedName>
        <fullName evidence="1">Serum response factor-binding protein 1</fullName>
    </recommendedName>
    <alternativeName>
        <fullName evidence="5">SRF-dependent transcription regulation-associated protein</fullName>
    </alternativeName>
</protein>
<evidence type="ECO:0000313" key="9">
    <source>
        <dbReference type="Proteomes" id="UP000233160"/>
    </source>
</evidence>
<dbReference type="RefSeq" id="XP_012519752.1">
    <property type="nucleotide sequence ID" value="XM_012664298.1"/>
</dbReference>
<dbReference type="OrthoDB" id="3364872at2759"/>
<evidence type="ECO:0000259" key="7">
    <source>
        <dbReference type="Pfam" id="PF09073"/>
    </source>
</evidence>
<dbReference type="STRING" id="379532.ENSPCOP00000029289"/>